<dbReference type="GO" id="GO:0016020">
    <property type="term" value="C:membrane"/>
    <property type="evidence" value="ECO:0007669"/>
    <property type="project" value="UniProtKB-SubCell"/>
</dbReference>
<feature type="transmembrane region" description="Helical" evidence="8">
    <location>
        <begin position="68"/>
        <end position="86"/>
    </location>
</feature>
<proteinExistence type="inferred from homology"/>
<feature type="transmembrane region" description="Helical" evidence="8">
    <location>
        <begin position="20"/>
        <end position="38"/>
    </location>
</feature>
<evidence type="ECO:0000256" key="7">
    <source>
        <dbReference type="PROSITE-ProRule" id="PRU00284"/>
    </source>
</evidence>
<dbReference type="AlphaFoldDB" id="A0A1E8CK65"/>
<comment type="caution">
    <text evidence="10">The sequence shown here is derived from an EMBL/GenBank/DDBJ whole genome shotgun (WGS) entry which is preliminary data.</text>
</comment>
<dbReference type="CDD" id="cd11386">
    <property type="entry name" value="MCP_signal"/>
    <property type="match status" value="1"/>
</dbReference>
<feature type="transmembrane region" description="Helical" evidence="8">
    <location>
        <begin position="145"/>
        <end position="171"/>
    </location>
</feature>
<dbReference type="InterPro" id="IPR004089">
    <property type="entry name" value="MCPsignal_dom"/>
</dbReference>
<keyword evidence="4 8" id="KW-0472">Membrane</keyword>
<name>A0A1E8CK65_9GAMM</name>
<organism evidence="10 11">
    <name type="scientific">Pseudohongiella acticola</name>
    <dbReference type="NCBI Taxonomy" id="1524254"/>
    <lineage>
        <taxon>Bacteria</taxon>
        <taxon>Pseudomonadati</taxon>
        <taxon>Pseudomonadota</taxon>
        <taxon>Gammaproteobacteria</taxon>
        <taxon>Pseudomonadales</taxon>
        <taxon>Pseudohongiellaceae</taxon>
        <taxon>Pseudohongiella</taxon>
    </lineage>
</organism>
<dbReference type="Proteomes" id="UP000175669">
    <property type="component" value="Unassembled WGS sequence"/>
</dbReference>
<feature type="transmembrane region" description="Helical" evidence="8">
    <location>
        <begin position="44"/>
        <end position="61"/>
    </location>
</feature>
<evidence type="ECO:0000259" key="9">
    <source>
        <dbReference type="PROSITE" id="PS50111"/>
    </source>
</evidence>
<feature type="transmembrane region" description="Helical" evidence="8">
    <location>
        <begin position="115"/>
        <end position="133"/>
    </location>
</feature>
<dbReference type="GO" id="GO:0007165">
    <property type="term" value="P:signal transduction"/>
    <property type="evidence" value="ECO:0007669"/>
    <property type="project" value="UniProtKB-KW"/>
</dbReference>
<comment type="similarity">
    <text evidence="6">Belongs to the methyl-accepting chemotaxis (MCP) protein family.</text>
</comment>
<keyword evidence="2 8" id="KW-0812">Transmembrane</keyword>
<comment type="subcellular location">
    <subcellularLocation>
        <location evidence="1">Membrane</location>
        <topology evidence="1">Multi-pass membrane protein</topology>
    </subcellularLocation>
</comment>
<keyword evidence="5 7" id="KW-0807">Transducer</keyword>
<dbReference type="STRING" id="1524254.PHACT_06300"/>
<gene>
    <name evidence="10" type="ORF">PHACT_06300</name>
</gene>
<evidence type="ECO:0000256" key="8">
    <source>
        <dbReference type="SAM" id="Phobius"/>
    </source>
</evidence>
<dbReference type="PANTHER" id="PTHR32089:SF112">
    <property type="entry name" value="LYSOZYME-LIKE PROTEIN-RELATED"/>
    <property type="match status" value="1"/>
</dbReference>
<evidence type="ECO:0000256" key="1">
    <source>
        <dbReference type="ARBA" id="ARBA00004141"/>
    </source>
</evidence>
<dbReference type="GO" id="GO:0006935">
    <property type="term" value="P:chemotaxis"/>
    <property type="evidence" value="ECO:0007669"/>
    <property type="project" value="UniProtKB-ARBA"/>
</dbReference>
<keyword evidence="3 8" id="KW-1133">Transmembrane helix</keyword>
<feature type="domain" description="Methyl-accepting transducer" evidence="9">
    <location>
        <begin position="227"/>
        <end position="463"/>
    </location>
</feature>
<dbReference type="PROSITE" id="PS50111">
    <property type="entry name" value="CHEMOTAXIS_TRANSDUC_2"/>
    <property type="match status" value="1"/>
</dbReference>
<dbReference type="SMART" id="SM00283">
    <property type="entry name" value="MA"/>
    <property type="match status" value="1"/>
</dbReference>
<keyword evidence="11" id="KW-1185">Reference proteome</keyword>
<dbReference type="PANTHER" id="PTHR32089">
    <property type="entry name" value="METHYL-ACCEPTING CHEMOTAXIS PROTEIN MCPB"/>
    <property type="match status" value="1"/>
</dbReference>
<dbReference type="RefSeq" id="WP_070116402.1">
    <property type="nucleotide sequence ID" value="NZ_MASR01000001.1"/>
</dbReference>
<dbReference type="Gene3D" id="1.10.287.950">
    <property type="entry name" value="Methyl-accepting chemotaxis protein"/>
    <property type="match status" value="1"/>
</dbReference>
<dbReference type="FunFam" id="1.10.287.950:FF:000001">
    <property type="entry name" value="Methyl-accepting chemotaxis sensory transducer"/>
    <property type="match status" value="1"/>
</dbReference>
<evidence type="ECO:0000313" key="10">
    <source>
        <dbReference type="EMBL" id="OFE12793.1"/>
    </source>
</evidence>
<evidence type="ECO:0000256" key="3">
    <source>
        <dbReference type="ARBA" id="ARBA00022989"/>
    </source>
</evidence>
<feature type="transmembrane region" description="Helical" evidence="8">
    <location>
        <begin position="92"/>
        <end position="108"/>
    </location>
</feature>
<dbReference type="Pfam" id="PF00015">
    <property type="entry name" value="MCPsignal"/>
    <property type="match status" value="1"/>
</dbReference>
<evidence type="ECO:0000256" key="4">
    <source>
        <dbReference type="ARBA" id="ARBA00023136"/>
    </source>
</evidence>
<dbReference type="EMBL" id="MASR01000001">
    <property type="protein sequence ID" value="OFE12793.1"/>
    <property type="molecule type" value="Genomic_DNA"/>
</dbReference>
<accession>A0A1E8CK65</accession>
<evidence type="ECO:0000256" key="2">
    <source>
        <dbReference type="ARBA" id="ARBA00022692"/>
    </source>
</evidence>
<reference evidence="11" key="1">
    <citation type="submission" date="2016-07" db="EMBL/GenBank/DDBJ databases">
        <authorList>
            <person name="Florea S."/>
            <person name="Webb J.S."/>
            <person name="Jaromczyk J."/>
            <person name="Schardl C.L."/>
        </authorList>
    </citation>
    <scope>NUCLEOTIDE SEQUENCE [LARGE SCALE GENOMIC DNA]</scope>
    <source>
        <strain evidence="11">KCTC 42131</strain>
    </source>
</reference>
<dbReference type="SUPFAM" id="SSF58104">
    <property type="entry name" value="Methyl-accepting chemotaxis protein (MCP) signaling domain"/>
    <property type="match status" value="1"/>
</dbReference>
<evidence type="ECO:0000256" key="5">
    <source>
        <dbReference type="ARBA" id="ARBA00023224"/>
    </source>
</evidence>
<evidence type="ECO:0000313" key="11">
    <source>
        <dbReference type="Proteomes" id="UP000175669"/>
    </source>
</evidence>
<protein>
    <recommendedName>
        <fullName evidence="9">Methyl-accepting transducer domain-containing protein</fullName>
    </recommendedName>
</protein>
<evidence type="ECO:0000256" key="6">
    <source>
        <dbReference type="ARBA" id="ARBA00029447"/>
    </source>
</evidence>
<sequence length="503" mass="54074">MNSSKQTGQSSDHHKRADVIMVGVLAVCLVYALALAFWHSTWGSAVVVGGGTLLGMIVMLQTLRGTRLFRCLMGVAFMVMSALHIHQSHGTIEMHFSIFVLLALLIFYRDWLPIVVATVTIAIHHFLFFYMQINGVGVWVTEHASWNMIFIHAGYVIAEAGVLVYLAILAYKDALEGESIANATSVMSRSGDSINLSYRVELDSPVAEAFNNFITQLESLVVGVNQKLENLRTMGDALTEKSSQVSSSAEKQAGESDYMVQAMREMSSATAEVARNAEQAATAARNADDHADQGNRAMQNIKQEIGSLNQDIELTGEAVSGTATLAGEIYQVVDVIKGVAEQTNLLALNAAIEAARAGDHGRGFAVVADEVRNLSRRTAQSTAEIQSFIERLQKASASAHEAMGRSQSAVQRCLQAADSSAATLSEMATEVTDISRINAMIASATQQQTAVGDDVASHLNEVDGIARSNAAQAVDLAGLSAELQALSGELEGQLRRFKTQRTH</sequence>